<dbReference type="RefSeq" id="WP_039348087.1">
    <property type="nucleotide sequence ID" value="NZ_PGEZ01000002.1"/>
</dbReference>
<organism evidence="1 2">
    <name type="scientific">Mumia flava</name>
    <dbReference type="NCBI Taxonomy" id="1348852"/>
    <lineage>
        <taxon>Bacteria</taxon>
        <taxon>Bacillati</taxon>
        <taxon>Actinomycetota</taxon>
        <taxon>Actinomycetes</taxon>
        <taxon>Propionibacteriales</taxon>
        <taxon>Nocardioidaceae</taxon>
        <taxon>Mumia</taxon>
    </lineage>
</organism>
<gene>
    <name evidence="1" type="ORF">CLV56_3724</name>
</gene>
<evidence type="ECO:0000313" key="1">
    <source>
        <dbReference type="EMBL" id="PJJ54216.1"/>
    </source>
</evidence>
<keyword evidence="2" id="KW-1185">Reference proteome</keyword>
<accession>A0A0B2BMG1</accession>
<reference evidence="1 2" key="1">
    <citation type="submission" date="2017-11" db="EMBL/GenBank/DDBJ databases">
        <title>Genomic Encyclopedia of Archaeal and Bacterial Type Strains, Phase II (KMG-II): From Individual Species to Whole Genera.</title>
        <authorList>
            <person name="Goeker M."/>
        </authorList>
    </citation>
    <scope>NUCLEOTIDE SEQUENCE [LARGE SCALE GENOMIC DNA]</scope>
    <source>
        <strain evidence="1 2">DSM 27763</strain>
    </source>
</reference>
<proteinExistence type="predicted"/>
<dbReference type="AlphaFoldDB" id="A0A0B2BMG1"/>
<dbReference type="EMBL" id="PGEZ01000002">
    <property type="protein sequence ID" value="PJJ54216.1"/>
    <property type="molecule type" value="Genomic_DNA"/>
</dbReference>
<name>A0A0B2BMG1_9ACTN</name>
<sequence>MNDHSTVLSALSLHVTSELARLTSSSDRIDDDEPVVPGYGVRLRSLLAAALAPRVRADEPIA</sequence>
<comment type="caution">
    <text evidence="1">The sequence shown here is derived from an EMBL/GenBank/DDBJ whole genome shotgun (WGS) entry which is preliminary data.</text>
</comment>
<evidence type="ECO:0000313" key="2">
    <source>
        <dbReference type="Proteomes" id="UP000230842"/>
    </source>
</evidence>
<protein>
    <submittedName>
        <fullName evidence="1">Uncharacterized protein</fullName>
    </submittedName>
</protein>
<dbReference type="Proteomes" id="UP000230842">
    <property type="component" value="Unassembled WGS sequence"/>
</dbReference>